<keyword evidence="7 13" id="KW-0819">tRNA processing</keyword>
<evidence type="ECO:0000256" key="7">
    <source>
        <dbReference type="ARBA" id="ARBA00022694"/>
    </source>
</evidence>
<feature type="binding site" evidence="14">
    <location>
        <position position="184"/>
    </location>
    <ligand>
        <name>L-threonine</name>
        <dbReference type="ChEBI" id="CHEBI:57926"/>
    </ligand>
</feature>
<feature type="binding site" evidence="14">
    <location>
        <position position="53"/>
    </location>
    <ligand>
        <name>ATP</name>
        <dbReference type="ChEBI" id="CHEBI:30616"/>
    </ligand>
</feature>
<dbReference type="GO" id="GO:0008033">
    <property type="term" value="P:tRNA processing"/>
    <property type="evidence" value="ECO:0007669"/>
    <property type="project" value="UniProtKB-KW"/>
</dbReference>
<dbReference type="PROSITE" id="PS51163">
    <property type="entry name" value="YRDC"/>
    <property type="match status" value="1"/>
</dbReference>
<evidence type="ECO:0000256" key="10">
    <source>
        <dbReference type="ARBA" id="ARBA00022840"/>
    </source>
</evidence>
<evidence type="ECO:0000256" key="6">
    <source>
        <dbReference type="ARBA" id="ARBA00022679"/>
    </source>
</evidence>
<evidence type="ECO:0000256" key="11">
    <source>
        <dbReference type="ARBA" id="ARBA00029774"/>
    </source>
</evidence>
<feature type="binding site" evidence="14">
    <location>
        <position position="150"/>
    </location>
    <ligand>
        <name>ATP</name>
        <dbReference type="ChEBI" id="CHEBI:30616"/>
    </ligand>
</feature>
<dbReference type="EC" id="2.7.7.87" evidence="3 13"/>
<sequence length="339" mass="36080">MELTKEQEREIERAVAILESGGIVAFPTETVYGLGADADNEAAVGKVFAAKQRPTWHPLIVHLPDAESISWWADPMPPAAQLLAEKFWPGPLTMVVPRAERCGSWVTGGQRSVGLRCPSHPLGHALFEAFSGPRHRGIVGPSANSFGRISPTTAEHVLHDLGVKPNGKVDMILDGGPCTVGVESTIINLASDEPELLRYGAVTREMLEEALGRPVVNPKPSSPKVSGQLKSHYAPVTPVTLADEDAIPEIAASLAPETCAVLAPESILGRCPANAVFRLQSAESEPEYAARLYANLHALDEAGTSHILIARPPKGSLWNAVNDRLSRASAPKPAASGQH</sequence>
<dbReference type="InterPro" id="IPR050156">
    <property type="entry name" value="TC-AMP_synthase_SUA5"/>
</dbReference>
<dbReference type="Pfam" id="PF01300">
    <property type="entry name" value="Sua5_yciO_yrdC"/>
    <property type="match status" value="1"/>
</dbReference>
<dbReference type="RefSeq" id="WP_116269865.1">
    <property type="nucleotide sequence ID" value="NZ_BGZJ01000001.1"/>
</dbReference>
<dbReference type="GO" id="GO:0061710">
    <property type="term" value="F:L-threonylcarbamoyladenylate synthase"/>
    <property type="evidence" value="ECO:0007669"/>
    <property type="project" value="UniProtKB-EC"/>
</dbReference>
<feature type="binding site" evidence="14">
    <location>
        <position position="142"/>
    </location>
    <ligand>
        <name>L-threonine</name>
        <dbReference type="ChEBI" id="CHEBI:57926"/>
    </ligand>
</feature>
<dbReference type="Proteomes" id="UP000266091">
    <property type="component" value="Unassembled WGS sequence"/>
</dbReference>
<evidence type="ECO:0000256" key="1">
    <source>
        <dbReference type="ARBA" id="ARBA00004496"/>
    </source>
</evidence>
<proteinExistence type="inferred from homology"/>
<dbReference type="InterPro" id="IPR005145">
    <property type="entry name" value="Sua5_C"/>
</dbReference>
<dbReference type="GO" id="GO:0006450">
    <property type="term" value="P:regulation of translational fidelity"/>
    <property type="evidence" value="ECO:0007669"/>
    <property type="project" value="TreeGrafter"/>
</dbReference>
<evidence type="ECO:0000256" key="9">
    <source>
        <dbReference type="ARBA" id="ARBA00022741"/>
    </source>
</evidence>
<evidence type="ECO:0000256" key="14">
    <source>
        <dbReference type="PIRSR" id="PIRSR004930-1"/>
    </source>
</evidence>
<evidence type="ECO:0000313" key="16">
    <source>
        <dbReference type="EMBL" id="GBO93491.1"/>
    </source>
</evidence>
<dbReference type="InterPro" id="IPR038385">
    <property type="entry name" value="Sua5/YwlC_C"/>
</dbReference>
<dbReference type="Gene3D" id="3.40.50.11030">
    <property type="entry name" value="Threonylcarbamoyl-AMP synthase, C-terminal domain"/>
    <property type="match status" value="1"/>
</dbReference>
<comment type="caution">
    <text evidence="16">The sequence shown here is derived from an EMBL/GenBank/DDBJ whole genome shotgun (WGS) entry which is preliminary data.</text>
</comment>
<evidence type="ECO:0000256" key="8">
    <source>
        <dbReference type="ARBA" id="ARBA00022695"/>
    </source>
</evidence>
<keyword evidence="9 13" id="KW-0547">Nucleotide-binding</keyword>
<comment type="catalytic activity">
    <reaction evidence="12 13">
        <text>L-threonine + hydrogencarbonate + ATP = L-threonylcarbamoyladenylate + diphosphate + H2O</text>
        <dbReference type="Rhea" id="RHEA:36407"/>
        <dbReference type="ChEBI" id="CHEBI:15377"/>
        <dbReference type="ChEBI" id="CHEBI:17544"/>
        <dbReference type="ChEBI" id="CHEBI:30616"/>
        <dbReference type="ChEBI" id="CHEBI:33019"/>
        <dbReference type="ChEBI" id="CHEBI:57926"/>
        <dbReference type="ChEBI" id="CHEBI:73682"/>
        <dbReference type="EC" id="2.7.7.87"/>
    </reaction>
</comment>
<dbReference type="PANTHER" id="PTHR17490:SF16">
    <property type="entry name" value="THREONYLCARBAMOYL-AMP SYNTHASE"/>
    <property type="match status" value="1"/>
</dbReference>
<dbReference type="GO" id="GO:0000049">
    <property type="term" value="F:tRNA binding"/>
    <property type="evidence" value="ECO:0007669"/>
    <property type="project" value="TreeGrafter"/>
</dbReference>
<dbReference type="GO" id="GO:0003725">
    <property type="term" value="F:double-stranded RNA binding"/>
    <property type="evidence" value="ECO:0007669"/>
    <property type="project" value="UniProtKB-UniRule"/>
</dbReference>
<dbReference type="GO" id="GO:0005737">
    <property type="term" value="C:cytoplasm"/>
    <property type="evidence" value="ECO:0007669"/>
    <property type="project" value="UniProtKB-SubCell"/>
</dbReference>
<evidence type="ECO:0000256" key="2">
    <source>
        <dbReference type="ARBA" id="ARBA00007663"/>
    </source>
</evidence>
<dbReference type="PANTHER" id="PTHR17490">
    <property type="entry name" value="SUA5"/>
    <property type="match status" value="1"/>
</dbReference>
<keyword evidence="8 13" id="KW-0548">Nucleotidyltransferase</keyword>
<dbReference type="PIRSF" id="PIRSF004930">
    <property type="entry name" value="Tln_factor_SUA5"/>
    <property type="match status" value="1"/>
</dbReference>
<dbReference type="EMBL" id="BGZJ01000001">
    <property type="protein sequence ID" value="GBO93491.1"/>
    <property type="molecule type" value="Genomic_DNA"/>
</dbReference>
<evidence type="ECO:0000256" key="3">
    <source>
        <dbReference type="ARBA" id="ARBA00012584"/>
    </source>
</evidence>
<dbReference type="NCBIfam" id="TIGR00057">
    <property type="entry name" value="L-threonylcarbamoyladenylate synthase"/>
    <property type="match status" value="1"/>
</dbReference>
<comment type="subcellular location">
    <subcellularLocation>
        <location evidence="1 13">Cytoplasm</location>
    </subcellularLocation>
</comment>
<keyword evidence="5 13" id="KW-0963">Cytoplasm</keyword>
<dbReference type="SUPFAM" id="SSF55821">
    <property type="entry name" value="YrdC/RibB"/>
    <property type="match status" value="1"/>
</dbReference>
<dbReference type="InterPro" id="IPR006070">
    <property type="entry name" value="Sua5-like_dom"/>
</dbReference>
<dbReference type="GO" id="GO:0005524">
    <property type="term" value="F:ATP binding"/>
    <property type="evidence" value="ECO:0007669"/>
    <property type="project" value="UniProtKB-UniRule"/>
</dbReference>
<feature type="binding site" evidence="14">
    <location>
        <position position="30"/>
    </location>
    <ligand>
        <name>L-threonine</name>
        <dbReference type="ChEBI" id="CHEBI:57926"/>
    </ligand>
</feature>
<evidence type="ECO:0000256" key="4">
    <source>
        <dbReference type="ARBA" id="ARBA00015492"/>
    </source>
</evidence>
<evidence type="ECO:0000256" key="5">
    <source>
        <dbReference type="ARBA" id="ARBA00022490"/>
    </source>
</evidence>
<evidence type="ECO:0000256" key="13">
    <source>
        <dbReference type="PIRNR" id="PIRNR004930"/>
    </source>
</evidence>
<reference evidence="16 17" key="1">
    <citation type="journal article" date="2018" name="Int. J. Syst. Evol. Microbiol.">
        <title>Mesosutterella multiformis gen. nov., sp. nov., a member of the family Sutterellaceae and Sutterella megalosphaeroides sp. nov., isolated from human faeces.</title>
        <authorList>
            <person name="Sakamoto M."/>
            <person name="Ikeyama N."/>
            <person name="Kunihiro T."/>
            <person name="Iino T."/>
            <person name="Yuki M."/>
            <person name="Ohkuma M."/>
        </authorList>
    </citation>
    <scope>NUCLEOTIDE SEQUENCE [LARGE SCALE GENOMIC DNA]</scope>
    <source>
        <strain evidence="16 17">4NBBH2</strain>
    </source>
</reference>
<accession>A0A388SDF9</accession>
<keyword evidence="10 13" id="KW-0067">ATP-binding</keyword>
<protein>
    <recommendedName>
        <fullName evidence="4 13">Threonylcarbamoyl-AMP synthase</fullName>
        <shortName evidence="13">TC-AMP synthase</shortName>
        <ecNumber evidence="3 13">2.7.7.87</ecNumber>
    </recommendedName>
    <alternativeName>
        <fullName evidence="11 13">L-threonylcarbamoyladenylate synthase</fullName>
    </alternativeName>
</protein>
<organism evidence="16 17">
    <name type="scientific">Mesosutterella multiformis</name>
    <dbReference type="NCBI Taxonomy" id="2259133"/>
    <lineage>
        <taxon>Bacteria</taxon>
        <taxon>Pseudomonadati</taxon>
        <taxon>Pseudomonadota</taxon>
        <taxon>Betaproteobacteria</taxon>
        <taxon>Burkholderiales</taxon>
        <taxon>Sutterellaceae</taxon>
        <taxon>Mesosutterella</taxon>
    </lineage>
</organism>
<evidence type="ECO:0000313" key="17">
    <source>
        <dbReference type="Proteomes" id="UP000266091"/>
    </source>
</evidence>
<dbReference type="OrthoDB" id="9814580at2"/>
<feature type="binding site" evidence="14">
    <location>
        <position position="233"/>
    </location>
    <ligand>
        <name>ATP</name>
        <dbReference type="ChEBI" id="CHEBI:30616"/>
    </ligand>
</feature>
<feature type="domain" description="YrdC-like" evidence="15">
    <location>
        <begin position="8"/>
        <end position="202"/>
    </location>
</feature>
<name>A0A388SDF9_9BURK</name>
<comment type="function">
    <text evidence="13">Required for the formation of a threonylcarbamoyl group on adenosine at position 37 (t(6)A37) in tRNAs that read codons beginning with adenine.</text>
</comment>
<keyword evidence="6 13" id="KW-0808">Transferase</keyword>
<dbReference type="Gene3D" id="3.90.870.10">
    <property type="entry name" value="DHBP synthase"/>
    <property type="match status" value="1"/>
</dbReference>
<dbReference type="InterPro" id="IPR017945">
    <property type="entry name" value="DHBP_synth_RibB-like_a/b_dom"/>
</dbReference>
<dbReference type="InterPro" id="IPR010923">
    <property type="entry name" value="T(6)A37_SUA5"/>
</dbReference>
<dbReference type="Pfam" id="PF03481">
    <property type="entry name" value="Sua5_C"/>
    <property type="match status" value="1"/>
</dbReference>
<accession>A0A401LJK5</accession>
<feature type="binding site" evidence="14">
    <location>
        <position position="62"/>
    </location>
    <ligand>
        <name>L-threonine</name>
        <dbReference type="ChEBI" id="CHEBI:57926"/>
    </ligand>
</feature>
<keyword evidence="17" id="KW-1185">Reference proteome</keyword>
<dbReference type="AlphaFoldDB" id="A0A388SDF9"/>
<feature type="binding site" evidence="14">
    <location>
        <position position="198"/>
    </location>
    <ligand>
        <name>ATP</name>
        <dbReference type="ChEBI" id="CHEBI:30616"/>
    </ligand>
</feature>
<feature type="binding site" evidence="14">
    <location>
        <position position="116"/>
    </location>
    <ligand>
        <name>L-threonine</name>
        <dbReference type="ChEBI" id="CHEBI:57926"/>
    </ligand>
</feature>
<evidence type="ECO:0000256" key="12">
    <source>
        <dbReference type="ARBA" id="ARBA00048366"/>
    </source>
</evidence>
<comment type="similarity">
    <text evidence="2 13">Belongs to the SUA5 family.</text>
</comment>
<evidence type="ECO:0000259" key="15">
    <source>
        <dbReference type="PROSITE" id="PS51163"/>
    </source>
</evidence>
<gene>
    <name evidence="16" type="ORF">MESMUL_08450</name>
</gene>